<keyword evidence="3" id="KW-1185">Reference proteome</keyword>
<feature type="domain" description="HTH cro/C1-type" evidence="1">
    <location>
        <begin position="15"/>
        <end position="69"/>
    </location>
</feature>
<reference evidence="3" key="1">
    <citation type="journal article" date="2019" name="Int. J. Syst. Evol. Microbiol.">
        <title>The Global Catalogue of Microorganisms (GCM) 10K type strain sequencing project: providing services to taxonomists for standard genome sequencing and annotation.</title>
        <authorList>
            <consortium name="The Broad Institute Genomics Platform"/>
            <consortium name="The Broad Institute Genome Sequencing Center for Infectious Disease"/>
            <person name="Wu L."/>
            <person name="Ma J."/>
        </authorList>
    </citation>
    <scope>NUCLEOTIDE SEQUENCE [LARGE SCALE GENOMIC DNA]</scope>
    <source>
        <strain evidence="3">CECT 7649</strain>
    </source>
</reference>
<dbReference type="RefSeq" id="WP_379819060.1">
    <property type="nucleotide sequence ID" value="NZ_JBHTIZ010000013.1"/>
</dbReference>
<dbReference type="Pfam" id="PF12844">
    <property type="entry name" value="HTH_19"/>
    <property type="match status" value="1"/>
</dbReference>
<name>A0ABW3J1H7_9FLAO</name>
<comment type="caution">
    <text evidence="2">The sequence shown here is derived from an EMBL/GenBank/DDBJ whole genome shotgun (WGS) entry which is preliminary data.</text>
</comment>
<sequence length="101" mass="11849">MIKVMEKPIEFGTYIHGLRKEKKYSLKIVADKLGIDISLLSKIENGERQLQSHMLNGLSELFDLDYKEMQILLLNQKIENEYGDEPFINEALQMYLTKKNK</sequence>
<evidence type="ECO:0000313" key="2">
    <source>
        <dbReference type="EMBL" id="MFD0984026.1"/>
    </source>
</evidence>
<gene>
    <name evidence="2" type="ORF">ACFQ0S_05990</name>
</gene>
<dbReference type="SUPFAM" id="SSF47413">
    <property type="entry name" value="lambda repressor-like DNA-binding domains"/>
    <property type="match status" value="1"/>
</dbReference>
<dbReference type="SMART" id="SM00530">
    <property type="entry name" value="HTH_XRE"/>
    <property type="match status" value="1"/>
</dbReference>
<dbReference type="InterPro" id="IPR010982">
    <property type="entry name" value="Lambda_DNA-bd_dom_sf"/>
</dbReference>
<dbReference type="PROSITE" id="PS50943">
    <property type="entry name" value="HTH_CROC1"/>
    <property type="match status" value="1"/>
</dbReference>
<dbReference type="Gene3D" id="1.10.260.40">
    <property type="entry name" value="lambda repressor-like DNA-binding domains"/>
    <property type="match status" value="1"/>
</dbReference>
<accession>A0ABW3J1H7</accession>
<dbReference type="Proteomes" id="UP001597051">
    <property type="component" value="Unassembled WGS sequence"/>
</dbReference>
<organism evidence="2 3">
    <name type="scientific">Flavobacterium myungsuense</name>
    <dbReference type="NCBI Taxonomy" id="651823"/>
    <lineage>
        <taxon>Bacteria</taxon>
        <taxon>Pseudomonadati</taxon>
        <taxon>Bacteroidota</taxon>
        <taxon>Flavobacteriia</taxon>
        <taxon>Flavobacteriales</taxon>
        <taxon>Flavobacteriaceae</taxon>
        <taxon>Flavobacterium</taxon>
    </lineage>
</organism>
<proteinExistence type="predicted"/>
<evidence type="ECO:0000313" key="3">
    <source>
        <dbReference type="Proteomes" id="UP001597051"/>
    </source>
</evidence>
<dbReference type="EMBL" id="JBHTIZ010000013">
    <property type="protein sequence ID" value="MFD0984026.1"/>
    <property type="molecule type" value="Genomic_DNA"/>
</dbReference>
<dbReference type="InterPro" id="IPR001387">
    <property type="entry name" value="Cro/C1-type_HTH"/>
</dbReference>
<protein>
    <submittedName>
        <fullName evidence="2">Helix-turn-helix domain-containing protein</fullName>
    </submittedName>
</protein>
<evidence type="ECO:0000259" key="1">
    <source>
        <dbReference type="PROSITE" id="PS50943"/>
    </source>
</evidence>
<dbReference type="CDD" id="cd00093">
    <property type="entry name" value="HTH_XRE"/>
    <property type="match status" value="1"/>
</dbReference>